<sequence>MASPPTASAHALAYTPNFQKLKFAADSNDVDDCLHLVFSQDYTENDGLLMVLGEKRDHVAAKVKYLEDLVEEGEGFLPLHEDGDICLARLKVTLKRERKVLDGLIKLLDVAHKGMEEKKTNLFWFE</sequence>
<name>A0A2U1P0B7_ARTAN</name>
<proteinExistence type="predicted"/>
<dbReference type="Proteomes" id="UP000245207">
    <property type="component" value="Unassembled WGS sequence"/>
</dbReference>
<evidence type="ECO:0000313" key="1">
    <source>
        <dbReference type="EMBL" id="PWA79204.1"/>
    </source>
</evidence>
<comment type="caution">
    <text evidence="1">The sequence shown here is derived from an EMBL/GenBank/DDBJ whole genome shotgun (WGS) entry which is preliminary data.</text>
</comment>
<evidence type="ECO:0000313" key="2">
    <source>
        <dbReference type="Proteomes" id="UP000245207"/>
    </source>
</evidence>
<dbReference type="AlphaFoldDB" id="A0A2U1P0B7"/>
<protein>
    <submittedName>
        <fullName evidence="1">Uncharacterized protein</fullName>
    </submittedName>
</protein>
<dbReference type="EMBL" id="PKPP01001887">
    <property type="protein sequence ID" value="PWA79204.1"/>
    <property type="molecule type" value="Genomic_DNA"/>
</dbReference>
<gene>
    <name evidence="1" type="ORF">CTI12_AA132090</name>
</gene>
<keyword evidence="2" id="KW-1185">Reference proteome</keyword>
<accession>A0A2U1P0B7</accession>
<reference evidence="1 2" key="1">
    <citation type="journal article" date="2018" name="Mol. Plant">
        <title>The genome of Artemisia annua provides insight into the evolution of Asteraceae family and artemisinin biosynthesis.</title>
        <authorList>
            <person name="Shen Q."/>
            <person name="Zhang L."/>
            <person name="Liao Z."/>
            <person name="Wang S."/>
            <person name="Yan T."/>
            <person name="Shi P."/>
            <person name="Liu M."/>
            <person name="Fu X."/>
            <person name="Pan Q."/>
            <person name="Wang Y."/>
            <person name="Lv Z."/>
            <person name="Lu X."/>
            <person name="Zhang F."/>
            <person name="Jiang W."/>
            <person name="Ma Y."/>
            <person name="Chen M."/>
            <person name="Hao X."/>
            <person name="Li L."/>
            <person name="Tang Y."/>
            <person name="Lv G."/>
            <person name="Zhou Y."/>
            <person name="Sun X."/>
            <person name="Brodelius P.E."/>
            <person name="Rose J.K.C."/>
            <person name="Tang K."/>
        </authorList>
    </citation>
    <scope>NUCLEOTIDE SEQUENCE [LARGE SCALE GENOMIC DNA]</scope>
    <source>
        <strain evidence="2">cv. Huhao1</strain>
        <tissue evidence="1">Leaf</tissue>
    </source>
</reference>
<organism evidence="1 2">
    <name type="scientific">Artemisia annua</name>
    <name type="common">Sweet wormwood</name>
    <dbReference type="NCBI Taxonomy" id="35608"/>
    <lineage>
        <taxon>Eukaryota</taxon>
        <taxon>Viridiplantae</taxon>
        <taxon>Streptophyta</taxon>
        <taxon>Embryophyta</taxon>
        <taxon>Tracheophyta</taxon>
        <taxon>Spermatophyta</taxon>
        <taxon>Magnoliopsida</taxon>
        <taxon>eudicotyledons</taxon>
        <taxon>Gunneridae</taxon>
        <taxon>Pentapetalae</taxon>
        <taxon>asterids</taxon>
        <taxon>campanulids</taxon>
        <taxon>Asterales</taxon>
        <taxon>Asteraceae</taxon>
        <taxon>Asteroideae</taxon>
        <taxon>Anthemideae</taxon>
        <taxon>Artemisiinae</taxon>
        <taxon>Artemisia</taxon>
    </lineage>
</organism>